<proteinExistence type="inferred from homology"/>
<dbReference type="InterPro" id="IPR015421">
    <property type="entry name" value="PyrdxlP-dep_Trfase_major"/>
</dbReference>
<dbReference type="PANTHER" id="PTHR42790">
    <property type="entry name" value="AMINOTRANSFERASE"/>
    <property type="match status" value="1"/>
</dbReference>
<dbReference type="AlphaFoldDB" id="A0A9P7FVP4"/>
<dbReference type="PANTHER" id="PTHR42790:SF19">
    <property type="entry name" value="KYNURENINE_ALPHA-AMINOADIPATE AMINOTRANSFERASE, MITOCHONDRIAL"/>
    <property type="match status" value="1"/>
</dbReference>
<keyword evidence="7" id="KW-1185">Reference proteome</keyword>
<comment type="cofactor">
    <cofactor evidence="1">
        <name>pyridoxal 5'-phosphate</name>
        <dbReference type="ChEBI" id="CHEBI:597326"/>
    </cofactor>
</comment>
<dbReference type="GO" id="GO:0008483">
    <property type="term" value="F:transaminase activity"/>
    <property type="evidence" value="ECO:0007669"/>
    <property type="project" value="UniProtKB-KW"/>
</dbReference>
<dbReference type="InterPro" id="IPR050859">
    <property type="entry name" value="Class-I_PLP-dep_aminotransf"/>
</dbReference>
<evidence type="ECO:0000256" key="1">
    <source>
        <dbReference type="ARBA" id="ARBA00001933"/>
    </source>
</evidence>
<dbReference type="EMBL" id="JABCKI010005791">
    <property type="protein sequence ID" value="KAG5637954.1"/>
    <property type="molecule type" value="Genomic_DNA"/>
</dbReference>
<evidence type="ECO:0000313" key="6">
    <source>
        <dbReference type="EMBL" id="KAG5637954.1"/>
    </source>
</evidence>
<keyword evidence="3" id="KW-0032">Aminotransferase</keyword>
<evidence type="ECO:0000256" key="2">
    <source>
        <dbReference type="ARBA" id="ARBA00007441"/>
    </source>
</evidence>
<dbReference type="Proteomes" id="UP000717328">
    <property type="component" value="Unassembled WGS sequence"/>
</dbReference>
<organism evidence="6 7">
    <name type="scientific">Sphagnurus paluster</name>
    <dbReference type="NCBI Taxonomy" id="117069"/>
    <lineage>
        <taxon>Eukaryota</taxon>
        <taxon>Fungi</taxon>
        <taxon>Dikarya</taxon>
        <taxon>Basidiomycota</taxon>
        <taxon>Agaricomycotina</taxon>
        <taxon>Agaricomycetes</taxon>
        <taxon>Agaricomycetidae</taxon>
        <taxon>Agaricales</taxon>
        <taxon>Tricholomatineae</taxon>
        <taxon>Lyophyllaceae</taxon>
        <taxon>Sphagnurus</taxon>
    </lineage>
</organism>
<dbReference type="GO" id="GO:1901605">
    <property type="term" value="P:alpha-amino acid metabolic process"/>
    <property type="evidence" value="ECO:0007669"/>
    <property type="project" value="TreeGrafter"/>
</dbReference>
<name>A0A9P7FVP4_9AGAR</name>
<evidence type="ECO:0000313" key="7">
    <source>
        <dbReference type="Proteomes" id="UP000717328"/>
    </source>
</evidence>
<comment type="caution">
    <text evidence="6">The sequence shown here is derived from an EMBL/GenBank/DDBJ whole genome shotgun (WGS) entry which is preliminary data.</text>
</comment>
<evidence type="ECO:0000256" key="4">
    <source>
        <dbReference type="ARBA" id="ARBA00022679"/>
    </source>
</evidence>
<dbReference type="SUPFAM" id="SSF53383">
    <property type="entry name" value="PLP-dependent transferases"/>
    <property type="match status" value="1"/>
</dbReference>
<keyword evidence="5" id="KW-0663">Pyridoxal phosphate</keyword>
<reference evidence="6" key="2">
    <citation type="submission" date="2021-10" db="EMBL/GenBank/DDBJ databases">
        <title>Phylogenomics reveals ancestral predisposition of the termite-cultivated fungus Termitomyces towards a domesticated lifestyle.</title>
        <authorList>
            <person name="Auxier B."/>
            <person name="Grum-Grzhimaylo A."/>
            <person name="Cardenas M.E."/>
            <person name="Lodge J.D."/>
            <person name="Laessoe T."/>
            <person name="Pedersen O."/>
            <person name="Smith M.E."/>
            <person name="Kuyper T.W."/>
            <person name="Franco-Molano E.A."/>
            <person name="Baroni T.J."/>
            <person name="Aanen D.K."/>
        </authorList>
    </citation>
    <scope>NUCLEOTIDE SEQUENCE</scope>
    <source>
        <strain evidence="6">D49</strain>
    </source>
</reference>
<dbReference type="Gene3D" id="3.40.640.10">
    <property type="entry name" value="Type I PLP-dependent aspartate aminotransferase-like (Major domain)"/>
    <property type="match status" value="1"/>
</dbReference>
<keyword evidence="4" id="KW-0808">Transferase</keyword>
<comment type="similarity">
    <text evidence="2">Belongs to the class-I pyridoxal-phosphate-dependent aminotransferase family.</text>
</comment>
<evidence type="ECO:0000256" key="3">
    <source>
        <dbReference type="ARBA" id="ARBA00022576"/>
    </source>
</evidence>
<gene>
    <name evidence="6" type="ORF">H0H81_002482</name>
</gene>
<evidence type="ECO:0000256" key="5">
    <source>
        <dbReference type="ARBA" id="ARBA00022898"/>
    </source>
</evidence>
<protein>
    <submittedName>
        <fullName evidence="6">Uncharacterized protein</fullName>
    </submittedName>
</protein>
<dbReference type="OrthoDB" id="691673at2759"/>
<sequence length="204" mass="22381">MTLTIEQLAGNVFISNGEVSELNLSWYAYTSDDHCNAIQSSKQNIKVKITHSDGIQAETPATPTDGSLTPPDVRSLPTQYYDSFFSAKAKVTRASPIRDLWPLEHVPGMISLLAGKPNPETFPFEAFTVKSRTPSNEPLELTIDGAELSEALQYGITPGLPSLVHWVRGLQEYAHGRKANEDWGMTIGAGSQDLIYKARLFTLG</sequence>
<dbReference type="InterPro" id="IPR015424">
    <property type="entry name" value="PyrdxlP-dep_Trfase"/>
</dbReference>
<accession>A0A9P7FVP4</accession>
<reference evidence="6" key="1">
    <citation type="submission" date="2021-02" db="EMBL/GenBank/DDBJ databases">
        <authorList>
            <person name="Nieuwenhuis M."/>
            <person name="Van De Peppel L.J.J."/>
        </authorList>
    </citation>
    <scope>NUCLEOTIDE SEQUENCE</scope>
    <source>
        <strain evidence="6">D49</strain>
    </source>
</reference>